<reference evidence="2" key="2">
    <citation type="submission" date="2015-01" db="EMBL/GenBank/DDBJ databases">
        <title>Evolutionary Origins and Diversification of the Mycorrhizal Mutualists.</title>
        <authorList>
            <consortium name="DOE Joint Genome Institute"/>
            <consortium name="Mycorrhizal Genomics Consortium"/>
            <person name="Kohler A."/>
            <person name="Kuo A."/>
            <person name="Nagy L.G."/>
            <person name="Floudas D."/>
            <person name="Copeland A."/>
            <person name="Barry K.W."/>
            <person name="Cichocki N."/>
            <person name="Veneault-Fourrey C."/>
            <person name="LaButti K."/>
            <person name="Lindquist E.A."/>
            <person name="Lipzen A."/>
            <person name="Lundell T."/>
            <person name="Morin E."/>
            <person name="Murat C."/>
            <person name="Riley R."/>
            <person name="Ohm R."/>
            <person name="Sun H."/>
            <person name="Tunlid A."/>
            <person name="Henrissat B."/>
            <person name="Grigoriev I.V."/>
            <person name="Hibbett D.S."/>
            <person name="Martin F."/>
        </authorList>
    </citation>
    <scope>NUCLEOTIDE SEQUENCE [LARGE SCALE GENOMIC DNA]</scope>
    <source>
        <strain evidence="2">441</strain>
    </source>
</reference>
<dbReference type="HOGENOM" id="CLU_2251139_0_0_1"/>
<keyword evidence="2" id="KW-1185">Reference proteome</keyword>
<gene>
    <name evidence="1" type="ORF">PISMIDRAFT_7639</name>
</gene>
<protein>
    <submittedName>
        <fullName evidence="1">Uncharacterized protein</fullName>
    </submittedName>
</protein>
<evidence type="ECO:0000313" key="1">
    <source>
        <dbReference type="EMBL" id="KIK28095.1"/>
    </source>
</evidence>
<accession>A0A0C9YT25</accession>
<evidence type="ECO:0000313" key="2">
    <source>
        <dbReference type="Proteomes" id="UP000054018"/>
    </source>
</evidence>
<dbReference type="AlphaFoldDB" id="A0A0C9YT25"/>
<organism evidence="1 2">
    <name type="scientific">Pisolithus microcarpus 441</name>
    <dbReference type="NCBI Taxonomy" id="765257"/>
    <lineage>
        <taxon>Eukaryota</taxon>
        <taxon>Fungi</taxon>
        <taxon>Dikarya</taxon>
        <taxon>Basidiomycota</taxon>
        <taxon>Agaricomycotina</taxon>
        <taxon>Agaricomycetes</taxon>
        <taxon>Agaricomycetidae</taxon>
        <taxon>Boletales</taxon>
        <taxon>Sclerodermatineae</taxon>
        <taxon>Pisolithaceae</taxon>
        <taxon>Pisolithus</taxon>
    </lineage>
</organism>
<proteinExistence type="predicted"/>
<dbReference type="Gene3D" id="3.40.50.720">
    <property type="entry name" value="NAD(P)-binding Rossmann-like Domain"/>
    <property type="match status" value="1"/>
</dbReference>
<name>A0A0C9YT25_9AGAM</name>
<dbReference type="EMBL" id="KN833693">
    <property type="protein sequence ID" value="KIK28095.1"/>
    <property type="molecule type" value="Genomic_DNA"/>
</dbReference>
<dbReference type="SUPFAM" id="SSF51735">
    <property type="entry name" value="NAD(P)-binding Rossmann-fold domains"/>
    <property type="match status" value="1"/>
</dbReference>
<dbReference type="STRING" id="765257.A0A0C9YT25"/>
<dbReference type="InterPro" id="IPR036291">
    <property type="entry name" value="NAD(P)-bd_dom_sf"/>
</dbReference>
<reference evidence="1 2" key="1">
    <citation type="submission" date="2014-04" db="EMBL/GenBank/DDBJ databases">
        <authorList>
            <consortium name="DOE Joint Genome Institute"/>
            <person name="Kuo A."/>
            <person name="Kohler A."/>
            <person name="Costa M.D."/>
            <person name="Nagy L.G."/>
            <person name="Floudas D."/>
            <person name="Copeland A."/>
            <person name="Barry K.W."/>
            <person name="Cichocki N."/>
            <person name="Veneault-Fourrey C."/>
            <person name="LaButti K."/>
            <person name="Lindquist E.A."/>
            <person name="Lipzen A."/>
            <person name="Lundell T."/>
            <person name="Morin E."/>
            <person name="Murat C."/>
            <person name="Sun H."/>
            <person name="Tunlid A."/>
            <person name="Henrissat B."/>
            <person name="Grigoriev I.V."/>
            <person name="Hibbett D.S."/>
            <person name="Martin F."/>
            <person name="Nordberg H.P."/>
            <person name="Cantor M.N."/>
            <person name="Hua S.X."/>
        </authorList>
    </citation>
    <scope>NUCLEOTIDE SEQUENCE [LARGE SCALE GENOMIC DNA]</scope>
    <source>
        <strain evidence="1 2">441</strain>
    </source>
</reference>
<dbReference type="Proteomes" id="UP000054018">
    <property type="component" value="Unassembled WGS sequence"/>
</dbReference>
<dbReference type="OrthoDB" id="1669814at2759"/>
<sequence>MASEVRQKVKTQSASPIGPLGIEAALAAEASPSVQPRPKIFDELALTDRVALVSGGNRGLGLDMAIALCEAGARVVYCFDLPEKPSEVRTGPTTAMEESGGDRR</sequence>